<keyword evidence="2" id="KW-0378">Hydrolase</keyword>
<keyword evidence="2" id="KW-0326">Glycosidase</keyword>
<reference evidence="2 3" key="1">
    <citation type="journal article" date="2015" name="Int. J. Syst. Evol. Microbiol.">
        <title>Hyunsoonleella pacifica sp. nov., isolated from seawater of South Pacific Gyre.</title>
        <authorList>
            <person name="Gao X."/>
            <person name="Zhang Z."/>
            <person name="Dai X."/>
            <person name="Zhang X.H."/>
        </authorList>
    </citation>
    <scope>NUCLEOTIDE SEQUENCE [LARGE SCALE GENOMIC DNA]</scope>
    <source>
        <strain evidence="2 3">SW033</strain>
    </source>
</reference>
<keyword evidence="3" id="KW-1185">Reference proteome</keyword>
<name>A0A4Q9FUI9_9FLAO</name>
<gene>
    <name evidence="2" type="ORF">EYD46_06110</name>
</gene>
<dbReference type="Pfam" id="PF09992">
    <property type="entry name" value="NAGPA"/>
    <property type="match status" value="1"/>
</dbReference>
<sequence length="273" mass="30193">MKNLIIILIVSIMNWGCGHNKSFFYQKSRSVKSSIDYIQIKNDSIFDSNQIISLLTINKKDINNFNVKFGHNSPNLNTTSILAESNNAIAAINGGFFDINNGQNTTYFEINNTIINRKKISKKKSMLDILMNGAIVIKYGSEIIIQHAKSEQFYESSKQESAVLISCPLLLIDSKALELPHVSFVDNRHPRTCLCNTKDSTIFITIDGRSMGAEGMSLSEAQSFLLSLGCINAINLDGGGSTTMWIKDKGVVSYPSDKNGERPVSNALLIVNK</sequence>
<comment type="caution">
    <text evidence="2">The sequence shown here is derived from an EMBL/GenBank/DDBJ whole genome shotgun (WGS) entry which is preliminary data.</text>
</comment>
<dbReference type="InterPro" id="IPR018711">
    <property type="entry name" value="NAGPA"/>
</dbReference>
<organism evidence="2 3">
    <name type="scientific">Hyunsoonleella pacifica</name>
    <dbReference type="NCBI Taxonomy" id="1080224"/>
    <lineage>
        <taxon>Bacteria</taxon>
        <taxon>Pseudomonadati</taxon>
        <taxon>Bacteroidota</taxon>
        <taxon>Flavobacteriia</taxon>
        <taxon>Flavobacteriales</taxon>
        <taxon>Flavobacteriaceae</taxon>
    </lineage>
</organism>
<dbReference type="EMBL" id="SIRS01000002">
    <property type="protein sequence ID" value="TBN17882.1"/>
    <property type="molecule type" value="Genomic_DNA"/>
</dbReference>
<proteinExistence type="predicted"/>
<evidence type="ECO:0000313" key="3">
    <source>
        <dbReference type="Proteomes" id="UP000292372"/>
    </source>
</evidence>
<dbReference type="OrthoDB" id="9809781at2"/>
<dbReference type="Proteomes" id="UP000292372">
    <property type="component" value="Unassembled WGS sequence"/>
</dbReference>
<dbReference type="GO" id="GO:0016798">
    <property type="term" value="F:hydrolase activity, acting on glycosyl bonds"/>
    <property type="evidence" value="ECO:0007669"/>
    <property type="project" value="UniProtKB-KW"/>
</dbReference>
<dbReference type="AlphaFoldDB" id="A0A4Q9FUI9"/>
<protein>
    <submittedName>
        <fullName evidence="2">Phosphodiester glycosidase family protein</fullName>
    </submittedName>
</protein>
<dbReference type="RefSeq" id="WP_130936172.1">
    <property type="nucleotide sequence ID" value="NZ_BMEE01000001.1"/>
</dbReference>
<evidence type="ECO:0000259" key="1">
    <source>
        <dbReference type="Pfam" id="PF09992"/>
    </source>
</evidence>
<accession>A0A4Q9FUI9</accession>
<evidence type="ECO:0000313" key="2">
    <source>
        <dbReference type="EMBL" id="TBN17882.1"/>
    </source>
</evidence>
<dbReference type="PANTHER" id="PTHR40446">
    <property type="entry name" value="N-ACETYLGLUCOSAMINE-1-PHOSPHODIESTER ALPHA-N-ACETYLGLUCOSAMINIDASE"/>
    <property type="match status" value="1"/>
</dbReference>
<feature type="domain" description="Phosphodiester glycosidase" evidence="1">
    <location>
        <begin position="86"/>
        <end position="270"/>
    </location>
</feature>
<dbReference type="PANTHER" id="PTHR40446:SF2">
    <property type="entry name" value="N-ACETYLGLUCOSAMINE-1-PHOSPHODIESTER ALPHA-N-ACETYLGLUCOSAMINIDASE"/>
    <property type="match status" value="1"/>
</dbReference>